<keyword evidence="4" id="KW-1185">Reference proteome</keyword>
<evidence type="ECO:0000313" key="3">
    <source>
        <dbReference type="EMBL" id="TQD68748.1"/>
    </source>
</evidence>
<proteinExistence type="predicted"/>
<name>A0A540K3D2_MALBA</name>
<keyword evidence="2" id="KW-1133">Transmembrane helix</keyword>
<dbReference type="AlphaFoldDB" id="A0A540K3D2"/>
<gene>
    <name evidence="3" type="ORF">C1H46_045719</name>
</gene>
<comment type="caution">
    <text evidence="3">The sequence shown here is derived from an EMBL/GenBank/DDBJ whole genome shotgun (WGS) entry which is preliminary data.</text>
</comment>
<evidence type="ECO:0000313" key="4">
    <source>
        <dbReference type="Proteomes" id="UP000315295"/>
    </source>
</evidence>
<feature type="compositionally biased region" description="Basic and acidic residues" evidence="1">
    <location>
        <begin position="79"/>
        <end position="94"/>
    </location>
</feature>
<dbReference type="STRING" id="106549.A0A540K3D2"/>
<keyword evidence="2" id="KW-0472">Membrane</keyword>
<reference evidence="3 4" key="1">
    <citation type="journal article" date="2019" name="G3 (Bethesda)">
        <title>Sequencing of a Wild Apple (Malus baccata) Genome Unravels the Differences Between Cultivated and Wild Apple Species Regarding Disease Resistance and Cold Tolerance.</title>
        <authorList>
            <person name="Chen X."/>
        </authorList>
    </citation>
    <scope>NUCLEOTIDE SEQUENCE [LARGE SCALE GENOMIC DNA]</scope>
    <source>
        <strain evidence="4">cv. Shandingzi</strain>
        <tissue evidence="3">Leaves</tissue>
    </source>
</reference>
<feature type="region of interest" description="Disordered" evidence="1">
    <location>
        <begin position="79"/>
        <end position="127"/>
    </location>
</feature>
<keyword evidence="2" id="KW-0812">Transmembrane</keyword>
<dbReference type="EMBL" id="VIEB01010042">
    <property type="protein sequence ID" value="TQD68748.1"/>
    <property type="molecule type" value="Genomic_DNA"/>
</dbReference>
<sequence>MRTPCASQGAKLQVDRLQLRSFWGLFVICGAACFLALAIYFCMMLHQFSKHNTEELVTTGSSRSTRVQTFLTFVDEKEEEVKSRSKRRQMEKTSNRSASEDESMYNSKRRHLDQSPSSVSNVNSNHA</sequence>
<dbReference type="Proteomes" id="UP000315295">
    <property type="component" value="Unassembled WGS sequence"/>
</dbReference>
<feature type="transmembrane region" description="Helical" evidence="2">
    <location>
        <begin position="22"/>
        <end position="43"/>
    </location>
</feature>
<feature type="compositionally biased region" description="Low complexity" evidence="1">
    <location>
        <begin position="115"/>
        <end position="127"/>
    </location>
</feature>
<evidence type="ECO:0000256" key="2">
    <source>
        <dbReference type="SAM" id="Phobius"/>
    </source>
</evidence>
<evidence type="ECO:0000256" key="1">
    <source>
        <dbReference type="SAM" id="MobiDB-lite"/>
    </source>
</evidence>
<organism evidence="3 4">
    <name type="scientific">Malus baccata</name>
    <name type="common">Siberian crab apple</name>
    <name type="synonym">Pyrus baccata</name>
    <dbReference type="NCBI Taxonomy" id="106549"/>
    <lineage>
        <taxon>Eukaryota</taxon>
        <taxon>Viridiplantae</taxon>
        <taxon>Streptophyta</taxon>
        <taxon>Embryophyta</taxon>
        <taxon>Tracheophyta</taxon>
        <taxon>Spermatophyta</taxon>
        <taxon>Magnoliopsida</taxon>
        <taxon>eudicotyledons</taxon>
        <taxon>Gunneridae</taxon>
        <taxon>Pentapetalae</taxon>
        <taxon>rosids</taxon>
        <taxon>fabids</taxon>
        <taxon>Rosales</taxon>
        <taxon>Rosaceae</taxon>
        <taxon>Amygdaloideae</taxon>
        <taxon>Maleae</taxon>
        <taxon>Malus</taxon>
    </lineage>
</organism>
<accession>A0A540K3D2</accession>
<protein>
    <submittedName>
        <fullName evidence="3">Uncharacterized protein</fullName>
    </submittedName>
</protein>